<comment type="subunit">
    <text evidence="6">Probably a homodimer.</text>
</comment>
<reference evidence="9 10" key="1">
    <citation type="submission" date="2023-04" db="EMBL/GenBank/DDBJ databases">
        <title>The genome sequence of Polyangium sorediatum DSM14670.</title>
        <authorList>
            <person name="Zhang X."/>
        </authorList>
    </citation>
    <scope>NUCLEOTIDE SEQUENCE [LARGE SCALE GENOMIC DNA]</scope>
    <source>
        <strain evidence="9 10">DSM 14670</strain>
    </source>
</reference>
<keyword evidence="6" id="KW-1133">Transmembrane helix</keyword>
<dbReference type="InterPro" id="IPR003390">
    <property type="entry name" value="DNA_integrity_scan_DisA_N"/>
</dbReference>
<comment type="catalytic activity">
    <reaction evidence="1 6">
        <text>2 ATP = 3',3'-c-di-AMP + 2 diphosphate</text>
        <dbReference type="Rhea" id="RHEA:35655"/>
        <dbReference type="ChEBI" id="CHEBI:30616"/>
        <dbReference type="ChEBI" id="CHEBI:33019"/>
        <dbReference type="ChEBI" id="CHEBI:71500"/>
        <dbReference type="EC" id="2.7.7.85"/>
    </reaction>
</comment>
<comment type="similarity">
    <text evidence="6">Belongs to the adenylate cyclase family. DacA/CdaA subfamily.</text>
</comment>
<dbReference type="SUPFAM" id="SSF143597">
    <property type="entry name" value="YojJ-like"/>
    <property type="match status" value="1"/>
</dbReference>
<dbReference type="InterPro" id="IPR034701">
    <property type="entry name" value="CdaA"/>
</dbReference>
<evidence type="ECO:0000256" key="6">
    <source>
        <dbReference type="HAMAP-Rule" id="MF_01499"/>
    </source>
</evidence>
<keyword evidence="6" id="KW-0812">Transmembrane</keyword>
<evidence type="ECO:0000313" key="9">
    <source>
        <dbReference type="EMBL" id="MDI1433894.1"/>
    </source>
</evidence>
<dbReference type="NCBIfam" id="TIGR00159">
    <property type="entry name" value="diadenylate cyclase CdaA"/>
    <property type="match status" value="1"/>
</dbReference>
<dbReference type="HAMAP" id="MF_01499">
    <property type="entry name" value="DacA"/>
    <property type="match status" value="1"/>
</dbReference>
<feature type="domain" description="DAC" evidence="8">
    <location>
        <begin position="88"/>
        <end position="247"/>
    </location>
</feature>
<comment type="function">
    <text evidence="6">Catalyzes the condensation of 2 ATP molecules into cyclic di-AMP (c-di-AMP), a second messenger used to regulate differing processes in different bacteria.</text>
</comment>
<dbReference type="PROSITE" id="PS51794">
    <property type="entry name" value="DAC"/>
    <property type="match status" value="1"/>
</dbReference>
<evidence type="ECO:0000256" key="3">
    <source>
        <dbReference type="ARBA" id="ARBA00022695"/>
    </source>
</evidence>
<gene>
    <name evidence="9" type="primary">cdaA</name>
    <name evidence="6" type="synonym">dacA</name>
    <name evidence="9" type="ORF">QHF89_30625</name>
</gene>
<dbReference type="RefSeq" id="WP_284721130.1">
    <property type="nucleotide sequence ID" value="NZ_JARZHI010000035.1"/>
</dbReference>
<dbReference type="EC" id="2.7.7.85" evidence="6"/>
<keyword evidence="2 6" id="KW-0808">Transferase</keyword>
<comment type="caution">
    <text evidence="9">The sequence shown here is derived from an EMBL/GenBank/DDBJ whole genome shotgun (WGS) entry which is preliminary data.</text>
</comment>
<evidence type="ECO:0000256" key="7">
    <source>
        <dbReference type="SAM" id="MobiDB-lite"/>
    </source>
</evidence>
<keyword evidence="6" id="KW-0472">Membrane</keyword>
<feature type="compositionally biased region" description="Pro residues" evidence="7">
    <location>
        <begin position="274"/>
        <end position="306"/>
    </location>
</feature>
<feature type="transmembrane region" description="Helical" evidence="6">
    <location>
        <begin position="66"/>
        <end position="87"/>
    </location>
</feature>
<accession>A0ABT6NZY0</accession>
<keyword evidence="5 6" id="KW-0067">ATP-binding</keyword>
<evidence type="ECO:0000313" key="10">
    <source>
        <dbReference type="Proteomes" id="UP001160301"/>
    </source>
</evidence>
<keyword evidence="10" id="KW-1185">Reference proteome</keyword>
<dbReference type="Proteomes" id="UP001160301">
    <property type="component" value="Unassembled WGS sequence"/>
</dbReference>
<evidence type="ECO:0000256" key="4">
    <source>
        <dbReference type="ARBA" id="ARBA00022741"/>
    </source>
</evidence>
<evidence type="ECO:0000256" key="2">
    <source>
        <dbReference type="ARBA" id="ARBA00022679"/>
    </source>
</evidence>
<dbReference type="GO" id="GO:0106408">
    <property type="term" value="F:diadenylate cyclase activity"/>
    <property type="evidence" value="ECO:0007669"/>
    <property type="project" value="UniProtKB-EC"/>
</dbReference>
<feature type="compositionally biased region" description="Low complexity" evidence="7">
    <location>
        <begin position="371"/>
        <end position="380"/>
    </location>
</feature>
<comment type="caution">
    <text evidence="6">Lacks conserved residue(s) required for the propagation of feature annotation.</text>
</comment>
<dbReference type="PANTHER" id="PTHR34185">
    <property type="entry name" value="DIADENYLATE CYCLASE"/>
    <property type="match status" value="1"/>
</dbReference>
<evidence type="ECO:0000256" key="1">
    <source>
        <dbReference type="ARBA" id="ARBA00000877"/>
    </source>
</evidence>
<name>A0ABT6NZY0_9BACT</name>
<feature type="region of interest" description="Disordered" evidence="7">
    <location>
        <begin position="264"/>
        <end position="443"/>
    </location>
</feature>
<feature type="compositionally biased region" description="Low complexity" evidence="7">
    <location>
        <begin position="387"/>
        <end position="396"/>
    </location>
</feature>
<dbReference type="Gene3D" id="3.40.1700.10">
    <property type="entry name" value="DNA integrity scanning protein, DisA, N-terminal domain"/>
    <property type="match status" value="1"/>
</dbReference>
<keyword evidence="6" id="KW-1003">Cell membrane</keyword>
<dbReference type="Pfam" id="PF02457">
    <property type="entry name" value="DAC"/>
    <property type="match status" value="1"/>
</dbReference>
<evidence type="ECO:0000259" key="8">
    <source>
        <dbReference type="PROSITE" id="PS51794"/>
    </source>
</evidence>
<keyword evidence="3 6" id="KW-0548">Nucleotidyltransferase</keyword>
<keyword evidence="4 6" id="KW-0547">Nucleotide-binding</keyword>
<proteinExistence type="inferred from homology"/>
<sequence length="443" mass="46488">MLDGLLRLFAPRPFLQILRDFIDIFIVAYVIYRALLVMRGTRAMQMGLGLGIVFLLYLAAKTFELVTLLHLLSWLLSSIILIVVVVFQNDIRRALIRMGSKAWLAGGREQQSRVIDEVVAAATELARHRMGAIIAFEQDANVLEFCKSEGIVLDSVVTRELLVSMFVPESVNKLHDGAVLIRDLKIARAGVFFPMPETKVLDASLGSRHRAALGITEETDAVVVVVSEERGTISFCFSGNIVSNLDGQSLRHALLGLFGRSSRKKQKAAAARKPPAPPTQAPPQPSRTPAIPPPAPPVRPSIPTPPSVGATPMPGVPGAPASRMPQSSAAMPMRPAATVEMPPASVAAPTLRPNTFVPTSTVPPPPPSSDPAPTAAIAATMPPPGVVPVAPQAATPPSTPPSTPPGPPSSAPPGTPPTTARAGEGNPARAGEGAGSPTHGDDS</sequence>
<protein>
    <recommendedName>
        <fullName evidence="6">Diadenylate cyclase</fullName>
        <shortName evidence="6">DAC</shortName>
        <ecNumber evidence="6">2.7.7.85</ecNumber>
    </recommendedName>
    <alternativeName>
        <fullName evidence="6">Cyclic-di-AMP synthase</fullName>
        <shortName evidence="6">c-di-AMP synthase</shortName>
    </alternativeName>
</protein>
<dbReference type="EMBL" id="JARZHI010000035">
    <property type="protein sequence ID" value="MDI1433894.1"/>
    <property type="molecule type" value="Genomic_DNA"/>
</dbReference>
<feature type="compositionally biased region" description="Pro residues" evidence="7">
    <location>
        <begin position="397"/>
        <end position="416"/>
    </location>
</feature>
<feature type="transmembrane region" description="Helical" evidence="6">
    <location>
        <begin position="17"/>
        <end position="36"/>
    </location>
</feature>
<evidence type="ECO:0000256" key="5">
    <source>
        <dbReference type="ARBA" id="ARBA00022840"/>
    </source>
</evidence>
<feature type="compositionally biased region" description="Pro residues" evidence="7">
    <location>
        <begin position="361"/>
        <end position="370"/>
    </location>
</feature>
<dbReference type="InterPro" id="IPR036888">
    <property type="entry name" value="DNA_integrity_DisA_N_sf"/>
</dbReference>
<dbReference type="InterPro" id="IPR050338">
    <property type="entry name" value="DisA"/>
</dbReference>
<organism evidence="9 10">
    <name type="scientific">Polyangium sorediatum</name>
    <dbReference type="NCBI Taxonomy" id="889274"/>
    <lineage>
        <taxon>Bacteria</taxon>
        <taxon>Pseudomonadati</taxon>
        <taxon>Myxococcota</taxon>
        <taxon>Polyangia</taxon>
        <taxon>Polyangiales</taxon>
        <taxon>Polyangiaceae</taxon>
        <taxon>Polyangium</taxon>
    </lineage>
</organism>
<dbReference type="PANTHER" id="PTHR34185:SF1">
    <property type="entry name" value="DIADENYLATE CYCLASE"/>
    <property type="match status" value="1"/>
</dbReference>